<proteinExistence type="predicted"/>
<evidence type="ECO:0000313" key="3">
    <source>
        <dbReference type="Proteomes" id="UP000678228"/>
    </source>
</evidence>
<dbReference type="Proteomes" id="UP000678228">
    <property type="component" value="Unassembled WGS sequence"/>
</dbReference>
<keyword evidence="3" id="KW-1185">Reference proteome</keyword>
<protein>
    <submittedName>
        <fullName evidence="2">Uncharacterized protein</fullName>
    </submittedName>
</protein>
<gene>
    <name evidence="2" type="ORF">J7W16_03380</name>
</gene>
<evidence type="ECO:0000256" key="1">
    <source>
        <dbReference type="SAM" id="Phobius"/>
    </source>
</evidence>
<dbReference type="InterPro" id="IPR032710">
    <property type="entry name" value="NTF2-like_dom_sf"/>
</dbReference>
<comment type="caution">
    <text evidence="2">The sequence shown here is derived from an EMBL/GenBank/DDBJ whole genome shotgun (WGS) entry which is preliminary data.</text>
</comment>
<feature type="transmembrane region" description="Helical" evidence="1">
    <location>
        <begin position="12"/>
        <end position="30"/>
    </location>
</feature>
<dbReference type="EMBL" id="JAGKSQ010000001">
    <property type="protein sequence ID" value="MBP3950161.1"/>
    <property type="molecule type" value="Genomic_DNA"/>
</dbReference>
<sequence>MQRRQSSPLKFFIPLIGVAAIISVLIFIFVPTQAKQAKNLVDSFYMQEQKADYDSSWKLFHPEMKKRFSQKDYIQDRIHTFMGHFGADTFTYSLTKPNKIVDWKMTNDSDPIEVYEIIVTKEYKAKYGHFQFVQYVYVSFKDKEPGILWDFKE</sequence>
<accession>A0A940WPW3</accession>
<dbReference type="SUPFAM" id="SSF54427">
    <property type="entry name" value="NTF2-like"/>
    <property type="match status" value="1"/>
</dbReference>
<keyword evidence="1" id="KW-1133">Transmembrane helix</keyword>
<name>A0A940WPW3_9BACI</name>
<organism evidence="2 3">
    <name type="scientific">Halalkalibacter suaedae</name>
    <dbReference type="NCBI Taxonomy" id="2822140"/>
    <lineage>
        <taxon>Bacteria</taxon>
        <taxon>Bacillati</taxon>
        <taxon>Bacillota</taxon>
        <taxon>Bacilli</taxon>
        <taxon>Bacillales</taxon>
        <taxon>Bacillaceae</taxon>
        <taxon>Halalkalibacter</taxon>
    </lineage>
</organism>
<keyword evidence="1" id="KW-0812">Transmembrane</keyword>
<keyword evidence="1" id="KW-0472">Membrane</keyword>
<dbReference type="AlphaFoldDB" id="A0A940WPW3"/>
<dbReference type="RefSeq" id="WP_210595771.1">
    <property type="nucleotide sequence ID" value="NZ_JAGKSQ010000001.1"/>
</dbReference>
<evidence type="ECO:0000313" key="2">
    <source>
        <dbReference type="EMBL" id="MBP3950161.1"/>
    </source>
</evidence>
<reference evidence="2" key="1">
    <citation type="submission" date="2021-03" db="EMBL/GenBank/DDBJ databases">
        <title>Bacillus suaedae sp. nov., isolated from Suaeda aralocaspica.</title>
        <authorList>
            <person name="Lei R.F.R."/>
        </authorList>
    </citation>
    <scope>NUCLEOTIDE SEQUENCE</scope>
    <source>
        <strain evidence="2">YZJH907-2</strain>
    </source>
</reference>